<dbReference type="OrthoDB" id="619632at2759"/>
<keyword evidence="3 8" id="KW-0732">Signal</keyword>
<protein>
    <submittedName>
        <fullName evidence="11">Pkinase domain-containing protein/B_lectin domain-containing protein</fullName>
    </submittedName>
</protein>
<evidence type="ECO:0000313" key="12">
    <source>
        <dbReference type="Proteomes" id="UP000187406"/>
    </source>
</evidence>
<dbReference type="PANTHER" id="PTHR47974:SF3">
    <property type="entry name" value="RECEPTOR-LIKE SERINE_THREONINE-PROTEIN KINASE"/>
    <property type="match status" value="1"/>
</dbReference>
<dbReference type="SMART" id="SM00108">
    <property type="entry name" value="B_lectin"/>
    <property type="match status" value="1"/>
</dbReference>
<comment type="caution">
    <text evidence="11">The sequence shown here is derived from an EMBL/GenBank/DDBJ whole genome shotgun (WGS) entry which is preliminary data.</text>
</comment>
<dbReference type="Proteomes" id="UP000187406">
    <property type="component" value="Unassembled WGS sequence"/>
</dbReference>
<evidence type="ECO:0000256" key="1">
    <source>
        <dbReference type="ARBA" id="ARBA00004167"/>
    </source>
</evidence>
<keyword evidence="6" id="KW-1015">Disulfide bond</keyword>
<comment type="subcellular location">
    <subcellularLocation>
        <location evidence="1">Membrane</location>
        <topology evidence="1">Single-pass membrane protein</topology>
    </subcellularLocation>
</comment>
<dbReference type="SUPFAM" id="SSF56112">
    <property type="entry name" value="Protein kinase-like (PK-like)"/>
    <property type="match status" value="1"/>
</dbReference>
<proteinExistence type="predicted"/>
<sequence length="353" mass="38755">MAKSVLVLILSLLQICALCSSTIDTLKVGSAISVEKSSDALASKNGVFSAGFHAVRVNAASFAIWFTKASDFDIVWMANRDKPVNGRGSKLSLLHTGNLILIDGSDGGQNPITLWAADIATSTSLHLQLLNTGNLVLLSNNGAWILGKKNIAANTVSADKSFDIAIKTARGLAYLHEESLEWVLQCDVIPQNILLDSNYNPKVADFGLSKLLNRGSIKDASFSRMRDNRGYMAPEWVFDLSFTPKVDVYSYGIVVLELITGYNPTGSQANINGRMIEHKRVVTWVRGKMKEATTRPKSLIEDIIDPRTRGACDIKKMEILVRVALQCVEQDKDARPTMSQVVEMLLQQKPYLP</sequence>
<dbReference type="InterPro" id="IPR000719">
    <property type="entry name" value="Prot_kinase_dom"/>
</dbReference>
<evidence type="ECO:0000256" key="7">
    <source>
        <dbReference type="ARBA" id="ARBA00023180"/>
    </source>
</evidence>
<dbReference type="InParanoid" id="A0A1Q3CG34"/>
<dbReference type="SUPFAM" id="SSF51110">
    <property type="entry name" value="alpha-D-mannose-specific plant lectins"/>
    <property type="match status" value="1"/>
</dbReference>
<dbReference type="PANTHER" id="PTHR47974">
    <property type="entry name" value="OS07G0415500 PROTEIN"/>
    <property type="match status" value="1"/>
</dbReference>
<keyword evidence="5" id="KW-0472">Membrane</keyword>
<evidence type="ECO:0000256" key="5">
    <source>
        <dbReference type="ARBA" id="ARBA00023136"/>
    </source>
</evidence>
<keyword evidence="2" id="KW-0812">Transmembrane</keyword>
<keyword evidence="12" id="KW-1185">Reference proteome</keyword>
<gene>
    <name evidence="11" type="ORF">CFOL_v3_22486</name>
</gene>
<keyword evidence="7" id="KW-0325">Glycoprotein</keyword>
<evidence type="ECO:0000259" key="10">
    <source>
        <dbReference type="PROSITE" id="PS50927"/>
    </source>
</evidence>
<dbReference type="GO" id="GO:0016020">
    <property type="term" value="C:membrane"/>
    <property type="evidence" value="ECO:0007669"/>
    <property type="project" value="UniProtKB-SubCell"/>
</dbReference>
<evidence type="ECO:0000256" key="4">
    <source>
        <dbReference type="ARBA" id="ARBA00022989"/>
    </source>
</evidence>
<dbReference type="STRING" id="3775.A0A1Q3CG34"/>
<evidence type="ECO:0000256" key="8">
    <source>
        <dbReference type="SAM" id="SignalP"/>
    </source>
</evidence>
<feature type="domain" description="Protein kinase" evidence="9">
    <location>
        <begin position="20"/>
        <end position="352"/>
    </location>
</feature>
<evidence type="ECO:0000256" key="3">
    <source>
        <dbReference type="ARBA" id="ARBA00022729"/>
    </source>
</evidence>
<dbReference type="InterPro" id="IPR001480">
    <property type="entry name" value="Bulb-type_lectin_dom"/>
</dbReference>
<accession>A0A1Q3CG34</accession>
<evidence type="ECO:0000256" key="2">
    <source>
        <dbReference type="ARBA" id="ARBA00022692"/>
    </source>
</evidence>
<keyword evidence="11" id="KW-0418">Kinase</keyword>
<evidence type="ECO:0000313" key="11">
    <source>
        <dbReference type="EMBL" id="GAV79021.1"/>
    </source>
</evidence>
<dbReference type="PROSITE" id="PS50927">
    <property type="entry name" value="BULB_LECTIN"/>
    <property type="match status" value="1"/>
</dbReference>
<feature type="domain" description="Bulb-type lectin" evidence="10">
    <location>
        <begin position="32"/>
        <end position="150"/>
    </location>
</feature>
<dbReference type="InterPro" id="IPR036426">
    <property type="entry name" value="Bulb-type_lectin_dom_sf"/>
</dbReference>
<dbReference type="InterPro" id="IPR011009">
    <property type="entry name" value="Kinase-like_dom_sf"/>
</dbReference>
<feature type="signal peptide" evidence="8">
    <location>
        <begin position="1"/>
        <end position="21"/>
    </location>
</feature>
<feature type="chain" id="PRO_5012998643" evidence="8">
    <location>
        <begin position="22"/>
        <end position="353"/>
    </location>
</feature>
<evidence type="ECO:0000256" key="6">
    <source>
        <dbReference type="ARBA" id="ARBA00023157"/>
    </source>
</evidence>
<dbReference type="GO" id="GO:0005524">
    <property type="term" value="F:ATP binding"/>
    <property type="evidence" value="ECO:0007669"/>
    <property type="project" value="InterPro"/>
</dbReference>
<organism evidence="11 12">
    <name type="scientific">Cephalotus follicularis</name>
    <name type="common">Albany pitcher plant</name>
    <dbReference type="NCBI Taxonomy" id="3775"/>
    <lineage>
        <taxon>Eukaryota</taxon>
        <taxon>Viridiplantae</taxon>
        <taxon>Streptophyta</taxon>
        <taxon>Embryophyta</taxon>
        <taxon>Tracheophyta</taxon>
        <taxon>Spermatophyta</taxon>
        <taxon>Magnoliopsida</taxon>
        <taxon>eudicotyledons</taxon>
        <taxon>Gunneridae</taxon>
        <taxon>Pentapetalae</taxon>
        <taxon>rosids</taxon>
        <taxon>fabids</taxon>
        <taxon>Oxalidales</taxon>
        <taxon>Cephalotaceae</taxon>
        <taxon>Cephalotus</taxon>
    </lineage>
</organism>
<dbReference type="Gene3D" id="2.90.10.10">
    <property type="entry name" value="Bulb-type lectin domain"/>
    <property type="match status" value="1"/>
</dbReference>
<keyword evidence="11" id="KW-0808">Transferase</keyword>
<dbReference type="PROSITE" id="PS50011">
    <property type="entry name" value="PROTEIN_KINASE_DOM"/>
    <property type="match status" value="1"/>
</dbReference>
<dbReference type="AlphaFoldDB" id="A0A1Q3CG34"/>
<evidence type="ECO:0000259" key="9">
    <source>
        <dbReference type="PROSITE" id="PS50011"/>
    </source>
</evidence>
<dbReference type="Pfam" id="PF01453">
    <property type="entry name" value="B_lectin"/>
    <property type="match status" value="1"/>
</dbReference>
<reference evidence="12" key="1">
    <citation type="submission" date="2016-04" db="EMBL/GenBank/DDBJ databases">
        <title>Cephalotus genome sequencing.</title>
        <authorList>
            <person name="Fukushima K."/>
            <person name="Hasebe M."/>
            <person name="Fang X."/>
        </authorList>
    </citation>
    <scope>NUCLEOTIDE SEQUENCE [LARGE SCALE GENOMIC DNA]</scope>
    <source>
        <strain evidence="12">cv. St1</strain>
    </source>
</reference>
<keyword evidence="4" id="KW-1133">Transmembrane helix</keyword>
<dbReference type="GO" id="GO:0004672">
    <property type="term" value="F:protein kinase activity"/>
    <property type="evidence" value="ECO:0007669"/>
    <property type="project" value="InterPro"/>
</dbReference>
<name>A0A1Q3CG34_CEPFO</name>
<dbReference type="Gene3D" id="1.10.510.10">
    <property type="entry name" value="Transferase(Phosphotransferase) domain 1"/>
    <property type="match status" value="1"/>
</dbReference>
<dbReference type="EMBL" id="BDDD01001904">
    <property type="protein sequence ID" value="GAV79021.1"/>
    <property type="molecule type" value="Genomic_DNA"/>
</dbReference>
<dbReference type="Pfam" id="PF00069">
    <property type="entry name" value="Pkinase"/>
    <property type="match status" value="1"/>
</dbReference>